<evidence type="ECO:0000313" key="8">
    <source>
        <dbReference type="EMBL" id="RDK96662.1"/>
    </source>
</evidence>
<gene>
    <name evidence="6" type="primary">rlmF</name>
    <name evidence="8" type="ORF">C8D90_10192</name>
</gene>
<dbReference type="GO" id="GO:0052907">
    <property type="term" value="F:23S rRNA (adenine(1618)-N(6))-methyltransferase activity"/>
    <property type="evidence" value="ECO:0007669"/>
    <property type="project" value="UniProtKB-EC"/>
</dbReference>
<evidence type="ECO:0000256" key="4">
    <source>
        <dbReference type="ARBA" id="ARBA00022679"/>
    </source>
</evidence>
<evidence type="ECO:0000256" key="2">
    <source>
        <dbReference type="ARBA" id="ARBA00022552"/>
    </source>
</evidence>
<keyword evidence="9" id="KW-1185">Reference proteome</keyword>
<name>A0A370R2J6_9GAMM</name>
<comment type="catalytic activity">
    <reaction evidence="6">
        <text>adenosine(1618) in 23S rRNA + S-adenosyl-L-methionine = N(6)-methyladenosine(1618) in 23S rRNA + S-adenosyl-L-homocysteine + H(+)</text>
        <dbReference type="Rhea" id="RHEA:16497"/>
        <dbReference type="Rhea" id="RHEA-COMP:10229"/>
        <dbReference type="Rhea" id="RHEA-COMP:10231"/>
        <dbReference type="ChEBI" id="CHEBI:15378"/>
        <dbReference type="ChEBI" id="CHEBI:57856"/>
        <dbReference type="ChEBI" id="CHEBI:59789"/>
        <dbReference type="ChEBI" id="CHEBI:74411"/>
        <dbReference type="ChEBI" id="CHEBI:74449"/>
        <dbReference type="EC" id="2.1.1.181"/>
    </reaction>
</comment>
<dbReference type="Pfam" id="PF05971">
    <property type="entry name" value="Methyltransf_10"/>
    <property type="match status" value="1"/>
</dbReference>
<dbReference type="Gene3D" id="3.40.50.150">
    <property type="entry name" value="Vaccinia Virus protein VP39"/>
    <property type="match status" value="1"/>
</dbReference>
<evidence type="ECO:0000313" key="9">
    <source>
        <dbReference type="Proteomes" id="UP000254848"/>
    </source>
</evidence>
<dbReference type="Proteomes" id="UP000254848">
    <property type="component" value="Unassembled WGS sequence"/>
</dbReference>
<keyword evidence="1 6" id="KW-0963">Cytoplasm</keyword>
<evidence type="ECO:0000256" key="7">
    <source>
        <dbReference type="SAM" id="MobiDB-lite"/>
    </source>
</evidence>
<dbReference type="CDD" id="cd02440">
    <property type="entry name" value="AdoMet_MTases"/>
    <property type="match status" value="1"/>
</dbReference>
<dbReference type="HAMAP" id="MF_01848">
    <property type="entry name" value="23SrRNA_methyltr_F"/>
    <property type="match status" value="1"/>
</dbReference>
<evidence type="ECO:0000256" key="3">
    <source>
        <dbReference type="ARBA" id="ARBA00022603"/>
    </source>
</evidence>
<proteinExistence type="inferred from homology"/>
<feature type="region of interest" description="Disordered" evidence="7">
    <location>
        <begin position="1"/>
        <end position="24"/>
    </location>
</feature>
<dbReference type="InterPro" id="IPR010286">
    <property type="entry name" value="METTL16/RlmF"/>
</dbReference>
<keyword evidence="3 6" id="KW-0489">Methyltransferase</keyword>
<protein>
    <recommendedName>
        <fullName evidence="6">Ribosomal RNA large subunit methyltransferase F</fullName>
        <ecNumber evidence="6">2.1.1.181</ecNumber>
    </recommendedName>
    <alternativeName>
        <fullName evidence="6">23S rRNA mA1618 methyltransferase</fullName>
    </alternativeName>
    <alternativeName>
        <fullName evidence="6">rRNA adenine N-6-methyltransferase</fullName>
    </alternativeName>
</protein>
<dbReference type="EC" id="2.1.1.181" evidence="6"/>
<comment type="similarity">
    <text evidence="6">Belongs to the methyltransferase superfamily. METTL16/RlmF family.</text>
</comment>
<accession>A0A370R2J6</accession>
<dbReference type="FunFam" id="3.40.50.150:FF:000045">
    <property type="entry name" value="Ribosomal RNA large subunit methyltransferase F"/>
    <property type="match status" value="1"/>
</dbReference>
<keyword evidence="2 6" id="KW-0698">rRNA processing</keyword>
<dbReference type="PANTHER" id="PTHR13393:SF0">
    <property type="entry name" value="RNA N6-ADENOSINE-METHYLTRANSFERASE METTL16"/>
    <property type="match status" value="1"/>
</dbReference>
<dbReference type="SUPFAM" id="SSF53335">
    <property type="entry name" value="S-adenosyl-L-methionine-dependent methyltransferases"/>
    <property type="match status" value="1"/>
</dbReference>
<keyword evidence="5 6" id="KW-0949">S-adenosyl-L-methionine</keyword>
<dbReference type="AlphaFoldDB" id="A0A370R2J6"/>
<organism evidence="8 9">
    <name type="scientific">Enterobacillus tribolii</name>
    <dbReference type="NCBI Taxonomy" id="1487935"/>
    <lineage>
        <taxon>Bacteria</taxon>
        <taxon>Pseudomonadati</taxon>
        <taxon>Pseudomonadota</taxon>
        <taxon>Gammaproteobacteria</taxon>
        <taxon>Enterobacterales</taxon>
        <taxon>Hafniaceae</taxon>
        <taxon>Enterobacillus</taxon>
    </lineage>
</organism>
<comment type="function">
    <text evidence="6">Specifically methylates the adenine in position 1618 of 23S rRNA.</text>
</comment>
<sequence length="316" mass="34703">MTMKKPLSSGGASPAVKNNLHPRSRHRGRYDFPALCAALPELNEFVRRNEWGDLSVDFADPRAVICLNRALLSQHYNVAHWQIPPGALCPPVPGRADYIHYLADLLAADGQNVIPRGPQVSVLDIGTGASCIYPLIGQAEYGWRFTGTETDPASVKAAAAIVSANPGLSTAIRLRTQPDPLHIFRGVIKKGERYTATLCNPPFHASEQQAGEGAQRKRRNLGLEDKPALNFGGTAGELWCEGGETGFITRMIKESAEFASQVNWFTSLVSRKENLKPLYQALRDVGAREVKTVEMAQGQKVSRFIAWTFLPAEKRK</sequence>
<dbReference type="GO" id="GO:0070475">
    <property type="term" value="P:rRNA base methylation"/>
    <property type="evidence" value="ECO:0007669"/>
    <property type="project" value="TreeGrafter"/>
</dbReference>
<comment type="subcellular location">
    <subcellularLocation>
        <location evidence="6">Cytoplasm</location>
    </subcellularLocation>
</comment>
<dbReference type="EMBL" id="QRAP01000001">
    <property type="protein sequence ID" value="RDK96662.1"/>
    <property type="molecule type" value="Genomic_DNA"/>
</dbReference>
<keyword evidence="4 6" id="KW-0808">Transferase</keyword>
<evidence type="ECO:0000256" key="5">
    <source>
        <dbReference type="ARBA" id="ARBA00022691"/>
    </source>
</evidence>
<reference evidence="8 9" key="1">
    <citation type="submission" date="2018-07" db="EMBL/GenBank/DDBJ databases">
        <title>Genomic Encyclopedia of Type Strains, Phase IV (KMG-IV): sequencing the most valuable type-strain genomes for metagenomic binning, comparative biology and taxonomic classification.</title>
        <authorList>
            <person name="Goeker M."/>
        </authorList>
    </citation>
    <scope>NUCLEOTIDE SEQUENCE [LARGE SCALE GENOMIC DNA]</scope>
    <source>
        <strain evidence="8 9">DSM 103736</strain>
    </source>
</reference>
<evidence type="ECO:0000256" key="1">
    <source>
        <dbReference type="ARBA" id="ARBA00022490"/>
    </source>
</evidence>
<dbReference type="InterPro" id="IPR016909">
    <property type="entry name" value="rRNA_lsu_MeTfrase_F"/>
</dbReference>
<dbReference type="PANTHER" id="PTHR13393">
    <property type="entry name" value="SAM-DEPENDENT METHYLTRANSFERASE"/>
    <property type="match status" value="1"/>
</dbReference>
<evidence type="ECO:0000256" key="6">
    <source>
        <dbReference type="HAMAP-Rule" id="MF_01848"/>
    </source>
</evidence>
<dbReference type="GO" id="GO:0005737">
    <property type="term" value="C:cytoplasm"/>
    <property type="evidence" value="ECO:0007669"/>
    <property type="project" value="UniProtKB-SubCell"/>
</dbReference>
<dbReference type="PIRSF" id="PIRSF029038">
    <property type="entry name" value="Mtase_YbiN_prd"/>
    <property type="match status" value="1"/>
</dbReference>
<dbReference type="InterPro" id="IPR029063">
    <property type="entry name" value="SAM-dependent_MTases_sf"/>
</dbReference>
<dbReference type="NCBIfam" id="NF008725">
    <property type="entry name" value="PRK11727.1"/>
    <property type="match status" value="1"/>
</dbReference>
<comment type="caution">
    <text evidence="8">The sequence shown here is derived from an EMBL/GenBank/DDBJ whole genome shotgun (WGS) entry which is preliminary data.</text>
</comment>